<dbReference type="GeneID" id="80818862"/>
<sequence>MLRLAAFLLCLLTPLGVTAQTEAVEEDVVLGLSQKRVRITANFDGSEILLFGAIKRNAPQPEGELDVIIAIAGPSEPVVVRRKERRFGIWINTESVDVSAAPSFYAVSSSRPLDEILSENANNQYRITADRAVWTLKSEAAFAEAVLRIRSNNGLYQRNEGAVEVAEQALFRSTVQMPANLTEGPYIARVFLVRDQKVISLHQTVIDVRKVGLERFLFNLSREQPLIYGLLSLAIAIAAGWGASSAFRLLNRG</sequence>
<evidence type="ECO:0000256" key="2">
    <source>
        <dbReference type="SAM" id="SignalP"/>
    </source>
</evidence>
<keyword evidence="1" id="KW-0472">Membrane</keyword>
<dbReference type="AlphaFoldDB" id="A0A975WAZ9"/>
<keyword evidence="4" id="KW-1185">Reference proteome</keyword>
<protein>
    <recommendedName>
        <fullName evidence="5">Transmembrane protein</fullName>
    </recommendedName>
</protein>
<dbReference type="Proteomes" id="UP000182932">
    <property type="component" value="Unassembled WGS sequence"/>
</dbReference>
<reference evidence="3 4" key="1">
    <citation type="submission" date="2016-10" db="EMBL/GenBank/DDBJ databases">
        <authorList>
            <person name="Varghese N."/>
            <person name="Submissions S."/>
        </authorList>
    </citation>
    <scope>NUCLEOTIDE SEQUENCE [LARGE SCALE GENOMIC DNA]</scope>
    <source>
        <strain evidence="3 4">FF3</strain>
    </source>
</reference>
<dbReference type="RefSeq" id="WP_074837007.1">
    <property type="nucleotide sequence ID" value="NZ_CATLQZ010000006.1"/>
</dbReference>
<dbReference type="EMBL" id="FNYY01000008">
    <property type="protein sequence ID" value="SEJ66696.1"/>
    <property type="molecule type" value="Genomic_DNA"/>
</dbReference>
<feature type="transmembrane region" description="Helical" evidence="1">
    <location>
        <begin position="226"/>
        <end position="250"/>
    </location>
</feature>
<evidence type="ECO:0000313" key="3">
    <source>
        <dbReference type="EMBL" id="SEJ66696.1"/>
    </source>
</evidence>
<organism evidence="3 4">
    <name type="scientific">Marinovum algicola</name>
    <dbReference type="NCBI Taxonomy" id="42444"/>
    <lineage>
        <taxon>Bacteria</taxon>
        <taxon>Pseudomonadati</taxon>
        <taxon>Pseudomonadota</taxon>
        <taxon>Alphaproteobacteria</taxon>
        <taxon>Rhodobacterales</taxon>
        <taxon>Roseobacteraceae</taxon>
        <taxon>Marinovum</taxon>
    </lineage>
</organism>
<keyword evidence="1" id="KW-1133">Transmembrane helix</keyword>
<feature type="signal peptide" evidence="2">
    <location>
        <begin position="1"/>
        <end position="19"/>
    </location>
</feature>
<keyword evidence="2" id="KW-0732">Signal</keyword>
<feature type="chain" id="PRO_5037823335" description="Transmembrane protein" evidence="2">
    <location>
        <begin position="20"/>
        <end position="253"/>
    </location>
</feature>
<proteinExistence type="predicted"/>
<evidence type="ECO:0000313" key="4">
    <source>
        <dbReference type="Proteomes" id="UP000182932"/>
    </source>
</evidence>
<name>A0A975WAZ9_9RHOB</name>
<comment type="caution">
    <text evidence="3">The sequence shown here is derived from an EMBL/GenBank/DDBJ whole genome shotgun (WGS) entry which is preliminary data.</text>
</comment>
<accession>A0A975WAZ9</accession>
<gene>
    <name evidence="3" type="ORF">SAMN04487940_108193</name>
</gene>
<dbReference type="Pfam" id="PF09608">
    <property type="entry name" value="Alph_Pro_TM"/>
    <property type="match status" value="1"/>
</dbReference>
<keyword evidence="1" id="KW-0812">Transmembrane</keyword>
<dbReference type="InterPro" id="IPR019088">
    <property type="entry name" value="CHP02186-rel_TM"/>
</dbReference>
<evidence type="ECO:0008006" key="5">
    <source>
        <dbReference type="Google" id="ProtNLM"/>
    </source>
</evidence>
<evidence type="ECO:0000256" key="1">
    <source>
        <dbReference type="SAM" id="Phobius"/>
    </source>
</evidence>